<dbReference type="HOGENOM" id="CLU_021669_2_2_1"/>
<dbReference type="AlphaFoldDB" id="Q22KR8"/>
<evidence type="ECO:0000256" key="6">
    <source>
        <dbReference type="ARBA" id="ARBA00022603"/>
    </source>
</evidence>
<dbReference type="eggNOG" id="KOG0673">
    <property type="taxonomic scope" value="Eukaryota"/>
</dbReference>
<accession>Q22KR8</accession>
<evidence type="ECO:0000256" key="13">
    <source>
        <dbReference type="ARBA" id="ARBA00047344"/>
    </source>
</evidence>
<dbReference type="PANTHER" id="PTHR11548">
    <property type="entry name" value="THYMIDYLATE SYNTHASE 1"/>
    <property type="match status" value="1"/>
</dbReference>
<dbReference type="OrthoDB" id="766at2759"/>
<feature type="active site" evidence="16 17">
    <location>
        <position position="365"/>
    </location>
</feature>
<evidence type="ECO:0000259" key="18">
    <source>
        <dbReference type="PROSITE" id="PS51330"/>
    </source>
</evidence>
<dbReference type="Proteomes" id="UP000009168">
    <property type="component" value="Unassembled WGS sequence"/>
</dbReference>
<dbReference type="PRINTS" id="PR00108">
    <property type="entry name" value="THYMDSNTHASE"/>
</dbReference>
<name>Q22KR8_TETTS</name>
<dbReference type="GO" id="GO:0004799">
    <property type="term" value="F:thymidylate synthase activity"/>
    <property type="evidence" value="ECO:0007669"/>
    <property type="project" value="UniProtKB-EC"/>
</dbReference>
<evidence type="ECO:0000256" key="12">
    <source>
        <dbReference type="ARBA" id="ARBA00025154"/>
    </source>
</evidence>
<dbReference type="FunCoup" id="Q22KR8">
    <property type="interactions" value="89"/>
</dbReference>
<comment type="catalytic activity">
    <reaction evidence="14">
        <text>(6S)-5,6,7,8-tetrahydrofolate + NADP(+) = 7,8-dihydrofolate + NADPH + H(+)</text>
        <dbReference type="Rhea" id="RHEA:15009"/>
        <dbReference type="ChEBI" id="CHEBI:15378"/>
        <dbReference type="ChEBI" id="CHEBI:57451"/>
        <dbReference type="ChEBI" id="CHEBI:57453"/>
        <dbReference type="ChEBI" id="CHEBI:57783"/>
        <dbReference type="ChEBI" id="CHEBI:58349"/>
        <dbReference type="EC" id="1.5.1.3"/>
    </reaction>
</comment>
<sequence length="485" mass="56206">MKTRHFDIVLAQTLKKQGIGYKNSLPWRLPNELKNFKKITTETKNKGLQNAVIMGKNTWEALPKKQQPLKDRLNIVISTTMQEGQIADHSYACKSLDSALNFLEQQNQIQDALVIGGAKLCQQALSDQRLRQIHLTRVGVEVECDVFMQKDYLKNFDMIEVSETQSENNLNYDFTRYFNKNYKGQVDPSLFKKMYKPHQEYQYLELIDEIIKNGHVKTDRTGTGTISQFGKLMRFDLSKSFPLLTTKNVFWRGVVEELIWFIKGSTNSKILSEKGVKIWDGNGSREFLDQLGFKNREEGDLGPVYGFQWRHFGAEYKDMHTNYKGKGVDQLQDLINTIKKNPDSRRMIMNAWNVKDLPLMALPPCHVMSQFYVNDNKLSCMMYQRSCDMGLGIPFNIASYALLTHMIAQVTNMQVGEFIHVLGDAHVYSNHVDQLKIQLERAPYPFPLLKINNNKQYNSIEDFTLEDFELIGYNYHPKIQMKMAV</sequence>
<dbReference type="OMA" id="ILCAWNV"/>
<keyword evidence="6 15" id="KW-0489">Methyltransferase</keyword>
<keyword evidence="8 15" id="KW-0545">Nucleotide biosynthesis</keyword>
<evidence type="ECO:0000256" key="2">
    <source>
        <dbReference type="ARBA" id="ARBA00006900"/>
    </source>
</evidence>
<evidence type="ECO:0000256" key="10">
    <source>
        <dbReference type="ARBA" id="ARBA00023002"/>
    </source>
</evidence>
<dbReference type="Gene3D" id="3.30.572.10">
    <property type="entry name" value="Thymidylate synthase/dCMP hydroxymethylase domain"/>
    <property type="match status" value="1"/>
</dbReference>
<evidence type="ECO:0000313" key="20">
    <source>
        <dbReference type="Proteomes" id="UP000009168"/>
    </source>
</evidence>
<reference evidence="20" key="1">
    <citation type="journal article" date="2006" name="PLoS Biol.">
        <title>Macronuclear genome sequence of the ciliate Tetrahymena thermophila, a model eukaryote.</title>
        <authorList>
            <person name="Eisen J.A."/>
            <person name="Coyne R.S."/>
            <person name="Wu M."/>
            <person name="Wu D."/>
            <person name="Thiagarajan M."/>
            <person name="Wortman J.R."/>
            <person name="Badger J.H."/>
            <person name="Ren Q."/>
            <person name="Amedeo P."/>
            <person name="Jones K.M."/>
            <person name="Tallon L.J."/>
            <person name="Delcher A.L."/>
            <person name="Salzberg S.L."/>
            <person name="Silva J.C."/>
            <person name="Haas B.J."/>
            <person name="Majoros W.H."/>
            <person name="Farzad M."/>
            <person name="Carlton J.M."/>
            <person name="Smith R.K. Jr."/>
            <person name="Garg J."/>
            <person name="Pearlman R.E."/>
            <person name="Karrer K.M."/>
            <person name="Sun L."/>
            <person name="Manning G."/>
            <person name="Elde N.C."/>
            <person name="Turkewitz A.P."/>
            <person name="Asai D.J."/>
            <person name="Wilkes D.E."/>
            <person name="Wang Y."/>
            <person name="Cai H."/>
            <person name="Collins K."/>
            <person name="Stewart B.A."/>
            <person name="Lee S.R."/>
            <person name="Wilamowska K."/>
            <person name="Weinberg Z."/>
            <person name="Ruzzo W.L."/>
            <person name="Wloga D."/>
            <person name="Gaertig J."/>
            <person name="Frankel J."/>
            <person name="Tsao C.-C."/>
            <person name="Gorovsky M.A."/>
            <person name="Keeling P.J."/>
            <person name="Waller R.F."/>
            <person name="Patron N.J."/>
            <person name="Cherry J.M."/>
            <person name="Stover N.A."/>
            <person name="Krieger C.J."/>
            <person name="del Toro C."/>
            <person name="Ryder H.F."/>
            <person name="Williamson S.C."/>
            <person name="Barbeau R.A."/>
            <person name="Hamilton E.P."/>
            <person name="Orias E."/>
        </authorList>
    </citation>
    <scope>NUCLEOTIDE SEQUENCE [LARGE SCALE GENOMIC DNA]</scope>
    <source>
        <strain evidence="20">SB210</strain>
    </source>
</reference>
<evidence type="ECO:0000256" key="9">
    <source>
        <dbReference type="ARBA" id="ARBA00022857"/>
    </source>
</evidence>
<dbReference type="EMBL" id="GG662498">
    <property type="protein sequence ID" value="EAR85731.1"/>
    <property type="molecule type" value="Genomic_DNA"/>
</dbReference>
<evidence type="ECO:0000256" key="4">
    <source>
        <dbReference type="ARBA" id="ARBA00019798"/>
    </source>
</evidence>
<dbReference type="GO" id="GO:0046654">
    <property type="term" value="P:tetrahydrofolate biosynthetic process"/>
    <property type="evidence" value="ECO:0007669"/>
    <property type="project" value="UniProtKB-UniPathway"/>
</dbReference>
<keyword evidence="5 15" id="KW-0554">One-carbon metabolism</keyword>
<dbReference type="InterPro" id="IPR012262">
    <property type="entry name" value="DHFR-TS"/>
</dbReference>
<dbReference type="InterPro" id="IPR000398">
    <property type="entry name" value="Thymidylate_synthase"/>
</dbReference>
<dbReference type="GeneID" id="7846445"/>
<dbReference type="eggNOG" id="KOG1324">
    <property type="taxonomic scope" value="Eukaryota"/>
</dbReference>
<feature type="domain" description="DHFR" evidence="18">
    <location>
        <begin position="5"/>
        <end position="179"/>
    </location>
</feature>
<evidence type="ECO:0000256" key="14">
    <source>
        <dbReference type="ARBA" id="ARBA00048873"/>
    </source>
</evidence>
<dbReference type="GO" id="GO:0006730">
    <property type="term" value="P:one-carbon metabolic process"/>
    <property type="evidence" value="ECO:0007669"/>
    <property type="project" value="UniProtKB-KW"/>
</dbReference>
<dbReference type="Gene3D" id="3.40.430.10">
    <property type="entry name" value="Dihydrofolate Reductase, subunit A"/>
    <property type="match status" value="1"/>
</dbReference>
<proteinExistence type="inferred from homology"/>
<dbReference type="Pfam" id="PF00186">
    <property type="entry name" value="DHFR_1"/>
    <property type="match status" value="1"/>
</dbReference>
<evidence type="ECO:0000256" key="11">
    <source>
        <dbReference type="ARBA" id="ARBA00023268"/>
    </source>
</evidence>
<dbReference type="PIRSF" id="PIRSF000389">
    <property type="entry name" value="DHFR-TS"/>
    <property type="match status" value="1"/>
</dbReference>
<evidence type="ECO:0000256" key="8">
    <source>
        <dbReference type="ARBA" id="ARBA00022727"/>
    </source>
</evidence>
<dbReference type="FunFam" id="3.30.572.10:FF:000002">
    <property type="entry name" value="Possible thymidylate synthase"/>
    <property type="match status" value="1"/>
</dbReference>
<comment type="similarity">
    <text evidence="3 15">In the N-terminal section; belongs to the dihydrofolate reductase family.</text>
</comment>
<evidence type="ECO:0000256" key="5">
    <source>
        <dbReference type="ARBA" id="ARBA00022563"/>
    </source>
</evidence>
<keyword evidence="10 15" id="KW-0560">Oxidoreductase</keyword>
<protein>
    <recommendedName>
        <fullName evidence="4 15">Bifunctional dihydrofolate reductase-thymidylate synthase</fullName>
    </recommendedName>
</protein>
<dbReference type="HAMAP" id="MF_00008">
    <property type="entry name" value="Thymidy_synth_bact"/>
    <property type="match status" value="1"/>
</dbReference>
<dbReference type="PROSITE" id="PS51330">
    <property type="entry name" value="DHFR_2"/>
    <property type="match status" value="1"/>
</dbReference>
<dbReference type="PROSITE" id="PS00091">
    <property type="entry name" value="THYMIDYLATE_SYNTHASE"/>
    <property type="match status" value="1"/>
</dbReference>
<dbReference type="InterPro" id="IPR024072">
    <property type="entry name" value="DHFR-like_dom_sf"/>
</dbReference>
<dbReference type="PANTHER" id="PTHR11548:SF2">
    <property type="entry name" value="THYMIDYLATE SYNTHASE"/>
    <property type="match status" value="1"/>
</dbReference>
<keyword evidence="11" id="KW-0511">Multifunctional enzyme</keyword>
<evidence type="ECO:0000256" key="7">
    <source>
        <dbReference type="ARBA" id="ARBA00022679"/>
    </source>
</evidence>
<dbReference type="InParanoid" id="Q22KR8"/>
<dbReference type="STRING" id="312017.Q22KR8"/>
<dbReference type="CDD" id="cd00351">
    <property type="entry name" value="TS_Pyrimidine_HMase"/>
    <property type="match status" value="1"/>
</dbReference>
<comment type="catalytic activity">
    <reaction evidence="13">
        <text>dUMP + (6R)-5,10-methylene-5,6,7,8-tetrahydrofolate = 7,8-dihydrofolate + dTMP</text>
        <dbReference type="Rhea" id="RHEA:12104"/>
        <dbReference type="ChEBI" id="CHEBI:15636"/>
        <dbReference type="ChEBI" id="CHEBI:57451"/>
        <dbReference type="ChEBI" id="CHEBI:63528"/>
        <dbReference type="ChEBI" id="CHEBI:246422"/>
        <dbReference type="EC" id="2.1.1.45"/>
    </reaction>
</comment>
<comment type="pathway">
    <text evidence="1 15">Cofactor biosynthesis; tetrahydrofolate biosynthesis; 5,6,7,8-tetrahydrofolate from 7,8-dihydrofolate: step 1/1.</text>
</comment>
<dbReference type="SUPFAM" id="SSF55831">
    <property type="entry name" value="Thymidylate synthase/dCMP hydroxymethylase"/>
    <property type="match status" value="1"/>
</dbReference>
<dbReference type="PROSITE" id="PS00075">
    <property type="entry name" value="DHFR_1"/>
    <property type="match status" value="1"/>
</dbReference>
<evidence type="ECO:0000256" key="15">
    <source>
        <dbReference type="PIRNR" id="PIRNR000389"/>
    </source>
</evidence>
<dbReference type="GO" id="GO:0004146">
    <property type="term" value="F:dihydrofolate reductase activity"/>
    <property type="evidence" value="ECO:0007669"/>
    <property type="project" value="UniProtKB-EC"/>
</dbReference>
<dbReference type="InterPro" id="IPR020940">
    <property type="entry name" value="Thymidylate_synthase_AS"/>
</dbReference>
<gene>
    <name evidence="19" type="ORF">TTHERM_00312120</name>
</gene>
<dbReference type="GO" id="GO:0005739">
    <property type="term" value="C:mitochondrion"/>
    <property type="evidence" value="ECO:0007669"/>
    <property type="project" value="TreeGrafter"/>
</dbReference>
<dbReference type="Pfam" id="PF00303">
    <property type="entry name" value="Thymidylat_synt"/>
    <property type="match status" value="1"/>
</dbReference>
<evidence type="ECO:0000313" key="19">
    <source>
        <dbReference type="EMBL" id="EAR85731.1"/>
    </source>
</evidence>
<dbReference type="GO" id="GO:0032259">
    <property type="term" value="P:methylation"/>
    <property type="evidence" value="ECO:0007669"/>
    <property type="project" value="UniProtKB-KW"/>
</dbReference>
<dbReference type="InterPro" id="IPR045097">
    <property type="entry name" value="Thymidate_synth/dCMP_Mease"/>
</dbReference>
<dbReference type="NCBIfam" id="TIGR03284">
    <property type="entry name" value="thym_sym"/>
    <property type="match status" value="1"/>
</dbReference>
<dbReference type="UniPathway" id="UPA00077">
    <property type="reaction ID" value="UER00158"/>
</dbReference>
<keyword evidence="9" id="KW-0521">NADP</keyword>
<dbReference type="NCBIfam" id="NF002497">
    <property type="entry name" value="PRK01827.1-3"/>
    <property type="match status" value="1"/>
</dbReference>
<comment type="function">
    <text evidence="12">Bifunctional enzyme. Involved in de novo dTMP biosynthesis. Key enzyme in folate metabolism. Catalyzes an essential reaction for de novo glycine and purine synthesis, DNA precursor synthesis, and for the conversion of dUMP to dTMP.</text>
</comment>
<keyword evidence="7 15" id="KW-0808">Transferase</keyword>
<dbReference type="InterPro" id="IPR023451">
    <property type="entry name" value="Thymidate_synth/dCMP_Mease_dom"/>
</dbReference>
<evidence type="ECO:0000256" key="1">
    <source>
        <dbReference type="ARBA" id="ARBA00004903"/>
    </source>
</evidence>
<dbReference type="InterPro" id="IPR017925">
    <property type="entry name" value="DHFR_CS"/>
</dbReference>
<dbReference type="GO" id="GO:0005829">
    <property type="term" value="C:cytosol"/>
    <property type="evidence" value="ECO:0007669"/>
    <property type="project" value="TreeGrafter"/>
</dbReference>
<keyword evidence="20" id="KW-1185">Reference proteome</keyword>
<evidence type="ECO:0000256" key="17">
    <source>
        <dbReference type="PROSITE-ProRule" id="PRU10016"/>
    </source>
</evidence>
<evidence type="ECO:0000256" key="16">
    <source>
        <dbReference type="PIRSR" id="PIRSR000389-1"/>
    </source>
</evidence>
<dbReference type="InterPro" id="IPR001796">
    <property type="entry name" value="DHFR_dom"/>
</dbReference>
<dbReference type="SUPFAM" id="SSF53597">
    <property type="entry name" value="Dihydrofolate reductase-like"/>
    <property type="match status" value="1"/>
</dbReference>
<dbReference type="RefSeq" id="XP_001033394.1">
    <property type="nucleotide sequence ID" value="XM_001033394.3"/>
</dbReference>
<organism evidence="19 20">
    <name type="scientific">Tetrahymena thermophila (strain SB210)</name>
    <dbReference type="NCBI Taxonomy" id="312017"/>
    <lineage>
        <taxon>Eukaryota</taxon>
        <taxon>Sar</taxon>
        <taxon>Alveolata</taxon>
        <taxon>Ciliophora</taxon>
        <taxon>Intramacronucleata</taxon>
        <taxon>Oligohymenophorea</taxon>
        <taxon>Hymenostomatida</taxon>
        <taxon>Tetrahymenina</taxon>
        <taxon>Tetrahymenidae</taxon>
        <taxon>Tetrahymena</taxon>
    </lineage>
</organism>
<dbReference type="CDD" id="cd00209">
    <property type="entry name" value="DHFR"/>
    <property type="match status" value="1"/>
</dbReference>
<dbReference type="GO" id="GO:0006231">
    <property type="term" value="P:dTMP biosynthetic process"/>
    <property type="evidence" value="ECO:0007669"/>
    <property type="project" value="InterPro"/>
</dbReference>
<dbReference type="KEGG" id="tet:TTHERM_00312120"/>
<evidence type="ECO:0000256" key="3">
    <source>
        <dbReference type="ARBA" id="ARBA00010176"/>
    </source>
</evidence>
<dbReference type="InterPro" id="IPR036926">
    <property type="entry name" value="Thymidate_synth/dCMP_Mease_sf"/>
</dbReference>
<comment type="similarity">
    <text evidence="2 15">In the C-terminal section; belongs to the thymidylate synthase family.</text>
</comment>